<evidence type="ECO:0000256" key="1">
    <source>
        <dbReference type="SAM" id="SignalP"/>
    </source>
</evidence>
<keyword evidence="1" id="KW-0732">Signal</keyword>
<evidence type="ECO:0000313" key="2">
    <source>
        <dbReference type="EMBL" id="MBD1259417.1"/>
    </source>
</evidence>
<dbReference type="Gene3D" id="1.20.120.450">
    <property type="entry name" value="dinb family like domain"/>
    <property type="match status" value="1"/>
</dbReference>
<proteinExistence type="predicted"/>
<evidence type="ECO:0000313" key="3">
    <source>
        <dbReference type="EMBL" id="PWK24982.1"/>
    </source>
</evidence>
<reference evidence="2 5" key="2">
    <citation type="submission" date="2020-07" db="EMBL/GenBank/DDBJ databases">
        <title>The draft genome sequence of Maribacter polysiphoniae KCTC 22021.</title>
        <authorList>
            <person name="Mu L."/>
        </authorList>
    </citation>
    <scope>NUCLEOTIDE SEQUENCE [LARGE SCALE GENOMIC DNA]</scope>
    <source>
        <strain evidence="2 5">KCTC 22021</strain>
    </source>
</reference>
<dbReference type="Proteomes" id="UP000651837">
    <property type="component" value="Unassembled WGS sequence"/>
</dbReference>
<evidence type="ECO:0008006" key="6">
    <source>
        <dbReference type="Google" id="ProtNLM"/>
    </source>
</evidence>
<dbReference type="SUPFAM" id="SSF109854">
    <property type="entry name" value="DinB/YfiT-like putative metalloenzymes"/>
    <property type="match status" value="1"/>
</dbReference>
<dbReference type="InterPro" id="IPR034660">
    <property type="entry name" value="DinB/YfiT-like"/>
</dbReference>
<reference evidence="3 4" key="1">
    <citation type="submission" date="2018-05" db="EMBL/GenBank/DDBJ databases">
        <title>Genomic Encyclopedia of Archaeal and Bacterial Type Strains, Phase II (KMG-II): from individual species to whole genera.</title>
        <authorList>
            <person name="Goeker M."/>
        </authorList>
    </citation>
    <scope>NUCLEOTIDE SEQUENCE [LARGE SCALE GENOMIC DNA]</scope>
    <source>
        <strain evidence="3 4">DSM 23514</strain>
    </source>
</reference>
<accession>A0A316E633</accession>
<protein>
    <recommendedName>
        <fullName evidence="6">DinB family protein</fullName>
    </recommendedName>
</protein>
<comment type="caution">
    <text evidence="3">The sequence shown here is derived from an EMBL/GenBank/DDBJ whole genome shotgun (WGS) entry which is preliminary data.</text>
</comment>
<feature type="chain" id="PRO_5016374484" description="DinB family protein" evidence="1">
    <location>
        <begin position="19"/>
        <end position="196"/>
    </location>
</feature>
<dbReference type="EMBL" id="QGGQ01000002">
    <property type="protein sequence ID" value="PWK24982.1"/>
    <property type="molecule type" value="Genomic_DNA"/>
</dbReference>
<dbReference type="OrthoDB" id="837585at2"/>
<dbReference type="Proteomes" id="UP000245667">
    <property type="component" value="Unassembled WGS sequence"/>
</dbReference>
<sequence length="196" mass="22115">MKRYIGLLVLLLVTTLNAQETMKEEVPYASIPNTPKAYTAGTVTARMVDGLGFRYYWATEGLTQENLDFRPNSEGRSISETMEHVYGLSVLILNSAKKVPNDKTKEEIKPSSHELRAMTLINLKTASDLFRISEDLSDHKIIYKKENGTTEFPFWFQINGPIEDAVWHAGQIALMRRSAGNPFNAKASLFTGKLRE</sequence>
<gene>
    <name evidence="2" type="ORF">HZY62_02370</name>
    <name evidence="3" type="ORF">LX92_01351</name>
</gene>
<dbReference type="RefSeq" id="WP_109649503.1">
    <property type="nucleotide sequence ID" value="NZ_JACWLN010000001.1"/>
</dbReference>
<feature type="signal peptide" evidence="1">
    <location>
        <begin position="1"/>
        <end position="18"/>
    </location>
</feature>
<evidence type="ECO:0000313" key="5">
    <source>
        <dbReference type="Proteomes" id="UP000651837"/>
    </source>
</evidence>
<dbReference type="AlphaFoldDB" id="A0A316E633"/>
<evidence type="ECO:0000313" key="4">
    <source>
        <dbReference type="Proteomes" id="UP000245667"/>
    </source>
</evidence>
<keyword evidence="5" id="KW-1185">Reference proteome</keyword>
<dbReference type="EMBL" id="JACWLN010000001">
    <property type="protein sequence ID" value="MBD1259417.1"/>
    <property type="molecule type" value="Genomic_DNA"/>
</dbReference>
<name>A0A316E633_9FLAO</name>
<organism evidence="3 4">
    <name type="scientific">Maribacter polysiphoniae</name>
    <dbReference type="NCBI Taxonomy" id="429344"/>
    <lineage>
        <taxon>Bacteria</taxon>
        <taxon>Pseudomonadati</taxon>
        <taxon>Bacteroidota</taxon>
        <taxon>Flavobacteriia</taxon>
        <taxon>Flavobacteriales</taxon>
        <taxon>Flavobacteriaceae</taxon>
        <taxon>Maribacter</taxon>
    </lineage>
</organism>